<evidence type="ECO:0000313" key="1">
    <source>
        <dbReference type="EMBL" id="KAJ8972196.1"/>
    </source>
</evidence>
<dbReference type="EMBL" id="JAPWTJ010001382">
    <property type="protein sequence ID" value="KAJ8972196.1"/>
    <property type="molecule type" value="Genomic_DNA"/>
</dbReference>
<name>A0ABQ9J3I2_9CUCU</name>
<keyword evidence="2" id="KW-1185">Reference proteome</keyword>
<dbReference type="Proteomes" id="UP001162164">
    <property type="component" value="Unassembled WGS sequence"/>
</dbReference>
<proteinExistence type="predicted"/>
<reference evidence="1" key="1">
    <citation type="journal article" date="2023" name="Insect Mol. Biol.">
        <title>Genome sequencing provides insights into the evolution of gene families encoding plant cell wall-degrading enzymes in longhorned beetles.</title>
        <authorList>
            <person name="Shin N.R."/>
            <person name="Okamura Y."/>
            <person name="Kirsch R."/>
            <person name="Pauchet Y."/>
        </authorList>
    </citation>
    <scope>NUCLEOTIDE SEQUENCE</scope>
    <source>
        <strain evidence="1">MMC_N1</strain>
    </source>
</reference>
<accession>A0ABQ9J3I2</accession>
<evidence type="ECO:0000313" key="2">
    <source>
        <dbReference type="Proteomes" id="UP001162164"/>
    </source>
</evidence>
<protein>
    <submittedName>
        <fullName evidence="1">Uncharacterized protein</fullName>
    </submittedName>
</protein>
<comment type="caution">
    <text evidence="1">The sequence shown here is derived from an EMBL/GenBank/DDBJ whole genome shotgun (WGS) entry which is preliminary data.</text>
</comment>
<sequence length="98" mass="11502">MISPPNQIRIYIPDDYSTILSLKISHTFKDPPSINDSDFYVSDRIMPTSRINLKIKIWSSDKKYKLCKNDPAYLQQIICGQIYEIFLPNLPRSRINPR</sequence>
<organism evidence="1 2">
    <name type="scientific">Molorchus minor</name>
    <dbReference type="NCBI Taxonomy" id="1323400"/>
    <lineage>
        <taxon>Eukaryota</taxon>
        <taxon>Metazoa</taxon>
        <taxon>Ecdysozoa</taxon>
        <taxon>Arthropoda</taxon>
        <taxon>Hexapoda</taxon>
        <taxon>Insecta</taxon>
        <taxon>Pterygota</taxon>
        <taxon>Neoptera</taxon>
        <taxon>Endopterygota</taxon>
        <taxon>Coleoptera</taxon>
        <taxon>Polyphaga</taxon>
        <taxon>Cucujiformia</taxon>
        <taxon>Chrysomeloidea</taxon>
        <taxon>Cerambycidae</taxon>
        <taxon>Lamiinae</taxon>
        <taxon>Monochamini</taxon>
        <taxon>Molorchus</taxon>
    </lineage>
</organism>
<gene>
    <name evidence="1" type="ORF">NQ317_011584</name>
</gene>